<evidence type="ECO:0000313" key="3">
    <source>
        <dbReference type="Proteomes" id="UP000095767"/>
    </source>
</evidence>
<dbReference type="EMBL" id="LWDX02017521">
    <property type="protein sequence ID" value="OEL33803.1"/>
    <property type="molecule type" value="Genomic_DNA"/>
</dbReference>
<name>A0A1E5W8S8_9POAL</name>
<feature type="non-terminal residue" evidence="2">
    <location>
        <position position="1"/>
    </location>
</feature>
<sequence>LAATRTPTSSSAASPSAPASWPLLADQQAMHGGERSVAILVDHGLTAGSA</sequence>
<protein>
    <submittedName>
        <fullName evidence="2">Uncharacterized protein</fullName>
    </submittedName>
</protein>
<dbReference type="Proteomes" id="UP000095767">
    <property type="component" value="Unassembled WGS sequence"/>
</dbReference>
<evidence type="ECO:0000256" key="1">
    <source>
        <dbReference type="SAM" id="MobiDB-lite"/>
    </source>
</evidence>
<comment type="caution">
    <text evidence="2">The sequence shown here is derived from an EMBL/GenBank/DDBJ whole genome shotgun (WGS) entry which is preliminary data.</text>
</comment>
<gene>
    <name evidence="2" type="ORF">BAE44_0005178</name>
</gene>
<accession>A0A1E5W8S8</accession>
<proteinExistence type="predicted"/>
<feature type="region of interest" description="Disordered" evidence="1">
    <location>
        <begin position="1"/>
        <end position="20"/>
    </location>
</feature>
<organism evidence="2 3">
    <name type="scientific">Dichanthelium oligosanthes</name>
    <dbReference type="NCBI Taxonomy" id="888268"/>
    <lineage>
        <taxon>Eukaryota</taxon>
        <taxon>Viridiplantae</taxon>
        <taxon>Streptophyta</taxon>
        <taxon>Embryophyta</taxon>
        <taxon>Tracheophyta</taxon>
        <taxon>Spermatophyta</taxon>
        <taxon>Magnoliopsida</taxon>
        <taxon>Liliopsida</taxon>
        <taxon>Poales</taxon>
        <taxon>Poaceae</taxon>
        <taxon>PACMAD clade</taxon>
        <taxon>Panicoideae</taxon>
        <taxon>Panicodae</taxon>
        <taxon>Paniceae</taxon>
        <taxon>Dichantheliinae</taxon>
        <taxon>Dichanthelium</taxon>
    </lineage>
</organism>
<dbReference type="AlphaFoldDB" id="A0A1E5W8S8"/>
<feature type="non-terminal residue" evidence="2">
    <location>
        <position position="50"/>
    </location>
</feature>
<reference evidence="2 3" key="1">
    <citation type="submission" date="2016-09" db="EMBL/GenBank/DDBJ databases">
        <title>The draft genome of Dichanthelium oligosanthes: A C3 panicoid grass species.</title>
        <authorList>
            <person name="Studer A.J."/>
            <person name="Schnable J.C."/>
            <person name="Brutnell T.P."/>
        </authorList>
    </citation>
    <scope>NUCLEOTIDE SEQUENCE [LARGE SCALE GENOMIC DNA]</scope>
    <source>
        <strain evidence="3">cv. Kellogg 1175</strain>
        <tissue evidence="2">Leaf</tissue>
    </source>
</reference>
<keyword evidence="3" id="KW-1185">Reference proteome</keyword>
<evidence type="ECO:0000313" key="2">
    <source>
        <dbReference type="EMBL" id="OEL33803.1"/>
    </source>
</evidence>